<keyword evidence="1" id="KW-0862">Zinc</keyword>
<feature type="compositionally biased region" description="Low complexity" evidence="2">
    <location>
        <begin position="808"/>
        <end position="822"/>
    </location>
</feature>
<keyword evidence="1" id="KW-0863">Zinc-finger</keyword>
<feature type="domain" description="C2H2-type" evidence="3">
    <location>
        <begin position="636"/>
        <end position="663"/>
    </location>
</feature>
<dbReference type="PROSITE" id="PS50157">
    <property type="entry name" value="ZINC_FINGER_C2H2_2"/>
    <property type="match status" value="3"/>
</dbReference>
<evidence type="ECO:0000313" key="5">
    <source>
        <dbReference type="Proteomes" id="UP001590950"/>
    </source>
</evidence>
<accession>A0ABR4AI28</accession>
<feature type="domain" description="C2H2-type" evidence="3">
    <location>
        <begin position="664"/>
        <end position="693"/>
    </location>
</feature>
<evidence type="ECO:0000259" key="3">
    <source>
        <dbReference type="PROSITE" id="PS50157"/>
    </source>
</evidence>
<dbReference type="Pfam" id="PF22893">
    <property type="entry name" value="ULD_2"/>
    <property type="match status" value="1"/>
</dbReference>
<dbReference type="SUPFAM" id="SSF57667">
    <property type="entry name" value="beta-beta-alpha zinc fingers"/>
    <property type="match status" value="1"/>
</dbReference>
<proteinExistence type="predicted"/>
<keyword evidence="1" id="KW-0479">Metal-binding</keyword>
<dbReference type="PANTHER" id="PTHR38886:SF1">
    <property type="entry name" value="NACHT-NTPASE AND P-LOOP NTPASES N-TERMINAL DOMAIN-CONTAINING PROTEIN"/>
    <property type="match status" value="1"/>
</dbReference>
<dbReference type="Pfam" id="PF26082">
    <property type="entry name" value="zf-C2H2_AcuF"/>
    <property type="match status" value="1"/>
</dbReference>
<dbReference type="Pfam" id="PF00096">
    <property type="entry name" value="zf-C2H2"/>
    <property type="match status" value="1"/>
</dbReference>
<protein>
    <recommendedName>
        <fullName evidence="3">C2H2-type domain-containing protein</fullName>
    </recommendedName>
</protein>
<dbReference type="Proteomes" id="UP001590950">
    <property type="component" value="Unassembled WGS sequence"/>
</dbReference>
<dbReference type="InterPro" id="IPR058925">
    <property type="entry name" value="zf-C2H2_AcuF"/>
</dbReference>
<organism evidence="4 5">
    <name type="scientific">Stereocaulon virgatum</name>
    <dbReference type="NCBI Taxonomy" id="373712"/>
    <lineage>
        <taxon>Eukaryota</taxon>
        <taxon>Fungi</taxon>
        <taxon>Dikarya</taxon>
        <taxon>Ascomycota</taxon>
        <taxon>Pezizomycotina</taxon>
        <taxon>Lecanoromycetes</taxon>
        <taxon>OSLEUM clade</taxon>
        <taxon>Lecanoromycetidae</taxon>
        <taxon>Lecanorales</taxon>
        <taxon>Lecanorineae</taxon>
        <taxon>Stereocaulaceae</taxon>
        <taxon>Stereocaulon</taxon>
    </lineage>
</organism>
<evidence type="ECO:0000256" key="2">
    <source>
        <dbReference type="SAM" id="MobiDB-lite"/>
    </source>
</evidence>
<dbReference type="EMBL" id="JBEFKJ010000012">
    <property type="protein sequence ID" value="KAL2043073.1"/>
    <property type="molecule type" value="Genomic_DNA"/>
</dbReference>
<dbReference type="InterPro" id="IPR054464">
    <property type="entry name" value="ULD_fung"/>
</dbReference>
<reference evidence="4 5" key="1">
    <citation type="submission" date="2024-09" db="EMBL/GenBank/DDBJ databases">
        <title>Rethinking Asexuality: The Enigmatic Case of Functional Sexual Genes in Lepraria (Stereocaulaceae).</title>
        <authorList>
            <person name="Doellman M."/>
            <person name="Sun Y."/>
            <person name="Barcenas-Pena A."/>
            <person name="Lumbsch H.T."/>
            <person name="Grewe F."/>
        </authorList>
    </citation>
    <scope>NUCLEOTIDE SEQUENCE [LARGE SCALE GENOMIC DNA]</scope>
    <source>
        <strain evidence="4 5">Mercado 3170</strain>
    </source>
</reference>
<comment type="caution">
    <text evidence="4">The sequence shown here is derived from an EMBL/GenBank/DDBJ whole genome shotgun (WGS) entry which is preliminary data.</text>
</comment>
<evidence type="ECO:0000313" key="4">
    <source>
        <dbReference type="EMBL" id="KAL2043073.1"/>
    </source>
</evidence>
<feature type="domain" description="C2H2-type" evidence="3">
    <location>
        <begin position="995"/>
        <end position="1031"/>
    </location>
</feature>
<dbReference type="Gene3D" id="3.30.160.60">
    <property type="entry name" value="Classic Zinc Finger"/>
    <property type="match status" value="3"/>
</dbReference>
<dbReference type="PANTHER" id="PTHR38886">
    <property type="entry name" value="SESA DOMAIN-CONTAINING PROTEIN"/>
    <property type="match status" value="1"/>
</dbReference>
<feature type="region of interest" description="Disordered" evidence="2">
    <location>
        <begin position="789"/>
        <end position="858"/>
    </location>
</feature>
<evidence type="ECO:0000256" key="1">
    <source>
        <dbReference type="PROSITE-ProRule" id="PRU00042"/>
    </source>
</evidence>
<keyword evidence="5" id="KW-1185">Reference proteome</keyword>
<dbReference type="InterPro" id="IPR013087">
    <property type="entry name" value="Znf_C2H2_type"/>
</dbReference>
<dbReference type="InterPro" id="IPR036236">
    <property type="entry name" value="Znf_C2H2_sf"/>
</dbReference>
<sequence>MTPAFGFSVGDFISAIGLIKKVSKALKHAGGAAADYQNVLVELKALKNVLRHLETLEPTEDNIRHVNAIRGMALACQLPLRDFMVKLERYEASLGPWSERTSFGSAGRKAKWAVSFTEEVEKLRALVAAKHISINLLLATQSTHTLSSMNARTKMEHGDLLSKIGEHRAAMDKIRESVEQVDDRITKEREVLYGRMEAISDKMDAAQLSIIGMRSLGERILEYIKTFPREIRGLLRAIMQNNWQMYQVLLQIQHNTSRAPTAMQASNIRFTNVLGEYRELPYEYFCHWEPFEGFLRAQFKGKPGEAKVNDGRFHIIDATNDSRAIISSNTWSRSISQGTILTMSMIMSHLRRRSGSCPRPGCTGTGTTQCTTSNVLTCQICHLNFFPTSSEFGDDCCQISISEDEEELSQQQVMEDIQTYGSRPPPPEAIDVDEDARLAEMKLPPKRNAAQFKEAVDRPAKVRTKAESKTYNYQAVTTIDWNNSASPIATWLNKSAIPSTAPIVDPQGRSQYLRKDAIAQEIEEIKVFRNVHISTALEPSNVQHTAAFDETVDLELDARIYYRNIIDRYPDLPSYLALRLARANHQRAERLRQLKCISDVPDGIHRDSNSMPPAPKGMVGLSKLMQNDAKAGQQRYKCKACNKSFTRPSSLQTHMYSHNEEKFFACDFEDCGRRFYVGSHLRRHRKAHKSEGSSPYEPFNTTKVDQGEVFVKGTTTIPESDPVESYHLTARTGSAKTTALSRCLSLDEDNQDRHYTFDGPDVSYYSGLTQPQQHSPKLKQMRTVPQVEQRNIHESRTGFWTGGHPPSRRGSVSSCSSSMNSSLHGYPNYDPQEQQPNFLASDSRSSSMDFGDTPRGLPPPPVLLEKGGKRSFECDICGIVLDVDRRLDWQIHVFEDLRPYLCTYEECEDANESYPSWSEFIEHEYWAHECGNKADCVFCGEALPASRTGRGRHIGRHMEEIAFAVVTKPYEAWEFYSDSASDQSLHISPPPSQVHKCQKINLSTGQPCNRVFSRSYDLTRHKNTMHSNGKKMFRCHLCTERKAFSSRGAFVRHNHVVHPRDHIVHPERGAIV</sequence>
<feature type="compositionally biased region" description="Polar residues" evidence="2">
    <location>
        <begin position="831"/>
        <end position="848"/>
    </location>
</feature>
<gene>
    <name evidence="4" type="ORF">N7G274_004133</name>
</gene>
<dbReference type="SMART" id="SM00355">
    <property type="entry name" value="ZnF_C2H2"/>
    <property type="match status" value="5"/>
</dbReference>
<name>A0ABR4AI28_9LECA</name>
<dbReference type="PROSITE" id="PS00028">
    <property type="entry name" value="ZINC_FINGER_C2H2_1"/>
    <property type="match status" value="2"/>
</dbReference>